<dbReference type="SUPFAM" id="SSF48452">
    <property type="entry name" value="TPR-like"/>
    <property type="match status" value="1"/>
</dbReference>
<evidence type="ECO:0000256" key="3">
    <source>
        <dbReference type="PROSITE-ProRule" id="PRU00339"/>
    </source>
</evidence>
<dbReference type="Pfam" id="PF13432">
    <property type="entry name" value="TPR_16"/>
    <property type="match status" value="1"/>
</dbReference>
<protein>
    <submittedName>
        <fullName evidence="4">Tetratricopeptide repeat protein</fullName>
    </submittedName>
</protein>
<dbReference type="RefSeq" id="WP_301664965.1">
    <property type="nucleotide sequence ID" value="NZ_VCYH01000010.1"/>
</dbReference>
<comment type="caution">
    <text evidence="4">The sequence shown here is derived from an EMBL/GenBank/DDBJ whole genome shotgun (WGS) entry which is preliminary data.</text>
</comment>
<dbReference type="InterPro" id="IPR051685">
    <property type="entry name" value="Ycf3/AcsC/BcsC/TPR_MFPF"/>
</dbReference>
<dbReference type="PROSITE" id="PS50005">
    <property type="entry name" value="TPR"/>
    <property type="match status" value="2"/>
</dbReference>
<dbReference type="SMART" id="SM00028">
    <property type="entry name" value="TPR"/>
    <property type="match status" value="2"/>
</dbReference>
<organism evidence="4 5">
    <name type="scientific">Methanoculleus frigidifontis</name>
    <dbReference type="NCBI Taxonomy" id="2584085"/>
    <lineage>
        <taxon>Archaea</taxon>
        <taxon>Methanobacteriati</taxon>
        <taxon>Methanobacteriota</taxon>
        <taxon>Stenosarchaea group</taxon>
        <taxon>Methanomicrobia</taxon>
        <taxon>Methanomicrobiales</taxon>
        <taxon>Methanomicrobiaceae</taxon>
        <taxon>Methanoculleus</taxon>
    </lineage>
</organism>
<dbReference type="Gene3D" id="1.25.40.10">
    <property type="entry name" value="Tetratricopeptide repeat domain"/>
    <property type="match status" value="1"/>
</dbReference>
<proteinExistence type="predicted"/>
<feature type="repeat" description="TPR" evidence="3">
    <location>
        <begin position="31"/>
        <end position="64"/>
    </location>
</feature>
<dbReference type="PANTHER" id="PTHR44943">
    <property type="entry name" value="CELLULOSE SYNTHASE OPERON PROTEIN C"/>
    <property type="match status" value="1"/>
</dbReference>
<name>A0ABT8MCU9_9EURY</name>
<evidence type="ECO:0000313" key="5">
    <source>
        <dbReference type="Proteomes" id="UP001168338"/>
    </source>
</evidence>
<evidence type="ECO:0000256" key="1">
    <source>
        <dbReference type="ARBA" id="ARBA00022737"/>
    </source>
</evidence>
<accession>A0ABT8MCU9</accession>
<dbReference type="InterPro" id="IPR019734">
    <property type="entry name" value="TPR_rpt"/>
</dbReference>
<dbReference type="EMBL" id="VCYH01000010">
    <property type="protein sequence ID" value="MDN7025774.1"/>
    <property type="molecule type" value="Genomic_DNA"/>
</dbReference>
<dbReference type="PANTHER" id="PTHR44943:SF8">
    <property type="entry name" value="TPR REPEAT-CONTAINING PROTEIN MJ0263"/>
    <property type="match status" value="1"/>
</dbReference>
<keyword evidence="1" id="KW-0677">Repeat</keyword>
<gene>
    <name evidence="4" type="ORF">FGU65_12940</name>
</gene>
<dbReference type="Proteomes" id="UP001168338">
    <property type="component" value="Unassembled WGS sequence"/>
</dbReference>
<keyword evidence="2 3" id="KW-0802">TPR repeat</keyword>
<dbReference type="PROSITE" id="PS50293">
    <property type="entry name" value="TPR_REGION"/>
    <property type="match status" value="1"/>
</dbReference>
<dbReference type="InterPro" id="IPR011990">
    <property type="entry name" value="TPR-like_helical_dom_sf"/>
</dbReference>
<feature type="repeat" description="TPR" evidence="3">
    <location>
        <begin position="65"/>
        <end position="98"/>
    </location>
</feature>
<keyword evidence="5" id="KW-1185">Reference proteome</keyword>
<evidence type="ECO:0000256" key="2">
    <source>
        <dbReference type="ARBA" id="ARBA00022803"/>
    </source>
</evidence>
<evidence type="ECO:0000313" key="4">
    <source>
        <dbReference type="EMBL" id="MDN7025774.1"/>
    </source>
</evidence>
<sequence length="117" mass="12970">MDIDLARYVPLYSAISGFHASAASLNSGEPDAALKQKGDMYRAVREFDAAIECYRRALEQNPHGAAIWASLGESYDELGQYQEALCCYDRALMINPNDRRTANGRSNLLLNLASPNR</sequence>
<reference evidence="4" key="1">
    <citation type="submission" date="2019-05" db="EMBL/GenBank/DDBJ databases">
        <title>Methanoculleus sp. FWC-SCC1, a methanogenic archaeon isolated from deep marine cold seep.</title>
        <authorList>
            <person name="Chen Y.-W."/>
            <person name="Chen S.-C."/>
            <person name="Teng N.-H."/>
            <person name="Lai M.-C."/>
        </authorList>
    </citation>
    <scope>NUCLEOTIDE SEQUENCE</scope>
    <source>
        <strain evidence="4">FWC-SCC1</strain>
    </source>
</reference>